<accession>W9HIA8</accession>
<reference evidence="1 2" key="1">
    <citation type="submission" date="2011-06" db="EMBL/GenBank/DDBJ databases">
        <title>The Genome Sequence of Fusarium oxysporum FOSC 3-a.</title>
        <authorList>
            <consortium name="The Broad Institute Genome Sequencing Platform"/>
            <person name="Ma L.-J."/>
            <person name="Gale L.R."/>
            <person name="Schwartz D.C."/>
            <person name="Zhou S."/>
            <person name="Corby-Kistler H."/>
            <person name="Young S.K."/>
            <person name="Zeng Q."/>
            <person name="Gargeya S."/>
            <person name="Fitzgerald M."/>
            <person name="Haas B."/>
            <person name="Abouelleil A."/>
            <person name="Alvarado L."/>
            <person name="Arachchi H.M."/>
            <person name="Berlin A."/>
            <person name="Brown A."/>
            <person name="Chapman S.B."/>
            <person name="Chen Z."/>
            <person name="Dunbar C."/>
            <person name="Freedman E."/>
            <person name="Gearin G."/>
            <person name="Gellesch M."/>
            <person name="Goldberg J."/>
            <person name="Griggs A."/>
            <person name="Gujja S."/>
            <person name="Heiman D."/>
            <person name="Howarth C."/>
            <person name="Larson L."/>
            <person name="Lui A."/>
            <person name="MacDonald P.J.P."/>
            <person name="Mehta T."/>
            <person name="Montmayeur A."/>
            <person name="Murphy C."/>
            <person name="Neiman D."/>
            <person name="Pearson M."/>
            <person name="Priest M."/>
            <person name="Roberts A."/>
            <person name="Saif S."/>
            <person name="Shea T."/>
            <person name="Shenoy N."/>
            <person name="Sisk P."/>
            <person name="Stolte C."/>
            <person name="Sykes S."/>
            <person name="Wortman J."/>
            <person name="Nusbaum C."/>
            <person name="Birren B."/>
        </authorList>
    </citation>
    <scope>NUCLEOTIDE SEQUENCE [LARGE SCALE GENOMIC DNA]</scope>
    <source>
        <strain evidence="2">FOSC 3-a</strain>
    </source>
</reference>
<name>W9HIA8_FUSOX</name>
<dbReference type="Pfam" id="PF09351">
    <property type="entry name" value="DUF1993"/>
    <property type="match status" value="1"/>
</dbReference>
<dbReference type="PANTHER" id="PTHR36922:SF1">
    <property type="entry name" value="DUF1993 DOMAIN-CONTAINING PROTEIN"/>
    <property type="match status" value="1"/>
</dbReference>
<dbReference type="AlphaFoldDB" id="W9HIA8"/>
<gene>
    <name evidence="1" type="ORF">FOYG_16961</name>
</gene>
<dbReference type="EMBL" id="JH717853">
    <property type="protein sequence ID" value="EWY79896.1"/>
    <property type="molecule type" value="Genomic_DNA"/>
</dbReference>
<dbReference type="Gene3D" id="1.20.120.450">
    <property type="entry name" value="dinb family like domain"/>
    <property type="match status" value="1"/>
</dbReference>
<dbReference type="SUPFAM" id="SSF109854">
    <property type="entry name" value="DinB/YfiT-like putative metalloenzymes"/>
    <property type="match status" value="1"/>
</dbReference>
<proteinExistence type="predicted"/>
<evidence type="ECO:0008006" key="3">
    <source>
        <dbReference type="Google" id="ProtNLM"/>
    </source>
</evidence>
<evidence type="ECO:0000313" key="1">
    <source>
        <dbReference type="EMBL" id="EWY79896.1"/>
    </source>
</evidence>
<dbReference type="OrthoDB" id="3724345at2759"/>
<organism evidence="1 2">
    <name type="scientific">Fusarium oxysporum NRRL 32931</name>
    <dbReference type="NCBI Taxonomy" id="660029"/>
    <lineage>
        <taxon>Eukaryota</taxon>
        <taxon>Fungi</taxon>
        <taxon>Dikarya</taxon>
        <taxon>Ascomycota</taxon>
        <taxon>Pezizomycotina</taxon>
        <taxon>Sordariomycetes</taxon>
        <taxon>Hypocreomycetidae</taxon>
        <taxon>Hypocreales</taxon>
        <taxon>Nectriaceae</taxon>
        <taxon>Fusarium</taxon>
        <taxon>Fusarium oxysporum species complex</taxon>
    </lineage>
</organism>
<dbReference type="HOGENOM" id="CLU_090929_1_0_1"/>
<dbReference type="InterPro" id="IPR034660">
    <property type="entry name" value="DinB/YfiT-like"/>
</dbReference>
<dbReference type="InterPro" id="IPR018531">
    <property type="entry name" value="DUF1993"/>
</dbReference>
<protein>
    <recommendedName>
        <fullName evidence="3">DUF1993 domain-containing protein</fullName>
    </recommendedName>
</protein>
<sequence>MSSFTFYDGTVPHATAAINVLLHLFNKIEAHASSLSSSVDTLISARLAEDMLPFSLQVFIASEMALQMAVHLQGLEPPTGQPGPDGLKTLEDMRKRVHTVLELLQKSDRQKFIDAETEITFNVGPEKKATANAHSYANGFALPNLYFHTVTAYNILRKHGVQVGKTDYLNHYLGGYLF</sequence>
<dbReference type="PANTHER" id="PTHR36922">
    <property type="entry name" value="BLL2446 PROTEIN"/>
    <property type="match status" value="1"/>
</dbReference>
<dbReference type="Proteomes" id="UP000030753">
    <property type="component" value="Unassembled WGS sequence"/>
</dbReference>
<evidence type="ECO:0000313" key="2">
    <source>
        <dbReference type="Proteomes" id="UP000030753"/>
    </source>
</evidence>